<name>A0A2P2NBR1_RHIMU</name>
<proteinExistence type="predicted"/>
<accession>A0A2P2NBR1</accession>
<evidence type="ECO:0000313" key="1">
    <source>
        <dbReference type="EMBL" id="MBX39860.1"/>
    </source>
</evidence>
<reference evidence="1" key="1">
    <citation type="submission" date="2018-02" db="EMBL/GenBank/DDBJ databases">
        <title>Rhizophora mucronata_Transcriptome.</title>
        <authorList>
            <person name="Meera S.P."/>
            <person name="Sreeshan A."/>
            <person name="Augustine A."/>
        </authorList>
    </citation>
    <scope>NUCLEOTIDE SEQUENCE</scope>
    <source>
        <tissue evidence="1">Leaf</tissue>
    </source>
</reference>
<protein>
    <submittedName>
        <fullName evidence="1">Uncharacterized protein</fullName>
    </submittedName>
</protein>
<dbReference type="AlphaFoldDB" id="A0A2P2NBR1"/>
<sequence>MHFPLGQCLLSLLACGTIQEVVMRSLDLT</sequence>
<organism evidence="1">
    <name type="scientific">Rhizophora mucronata</name>
    <name type="common">Asiatic mangrove</name>
    <dbReference type="NCBI Taxonomy" id="61149"/>
    <lineage>
        <taxon>Eukaryota</taxon>
        <taxon>Viridiplantae</taxon>
        <taxon>Streptophyta</taxon>
        <taxon>Embryophyta</taxon>
        <taxon>Tracheophyta</taxon>
        <taxon>Spermatophyta</taxon>
        <taxon>Magnoliopsida</taxon>
        <taxon>eudicotyledons</taxon>
        <taxon>Gunneridae</taxon>
        <taxon>Pentapetalae</taxon>
        <taxon>rosids</taxon>
        <taxon>fabids</taxon>
        <taxon>Malpighiales</taxon>
        <taxon>Rhizophoraceae</taxon>
        <taxon>Rhizophora</taxon>
    </lineage>
</organism>
<dbReference type="EMBL" id="GGEC01059376">
    <property type="protein sequence ID" value="MBX39860.1"/>
    <property type="molecule type" value="Transcribed_RNA"/>
</dbReference>